<dbReference type="eggNOG" id="arCOG04010">
    <property type="taxonomic scope" value="Archaea"/>
</dbReference>
<dbReference type="Proteomes" id="UP000002595">
    <property type="component" value="Chromosome"/>
</dbReference>
<reference evidence="1" key="1">
    <citation type="submission" date="2006-12" db="EMBL/GenBank/DDBJ databases">
        <title>Complete sequence of Pyrobaculum islandicum DSM 4184.</title>
        <authorList>
            <person name="Copeland A."/>
            <person name="Lucas S."/>
            <person name="Lapidus A."/>
            <person name="Barry K."/>
            <person name="Detter J.C."/>
            <person name="Glavina del Rio T."/>
            <person name="Dalin E."/>
            <person name="Tice H."/>
            <person name="Pitluck S."/>
            <person name="Meincke L."/>
            <person name="Brettin T."/>
            <person name="Bruce D."/>
            <person name="Han C."/>
            <person name="Tapia R."/>
            <person name="Gilna P."/>
            <person name="Schmutz J."/>
            <person name="Larimer F."/>
            <person name="Land M."/>
            <person name="Hauser L."/>
            <person name="Kyrpides N."/>
            <person name="Mikhailova N."/>
            <person name="Cozen A.E."/>
            <person name="Fitz-Gibbon S.T."/>
            <person name="House C.H."/>
            <person name="Saltikov C."/>
            <person name="Lowe T."/>
            <person name="Richardson P."/>
        </authorList>
    </citation>
    <scope>NUCLEOTIDE SEQUENCE [LARGE SCALE GENOMIC DNA]</scope>
    <source>
        <strain evidence="1">DSM 4184</strain>
    </source>
</reference>
<evidence type="ECO:0000313" key="1">
    <source>
        <dbReference type="EMBL" id="ABL88629.1"/>
    </source>
</evidence>
<dbReference type="AlphaFoldDB" id="A1RUJ7"/>
<dbReference type="RefSeq" id="WP_011763204.1">
    <property type="nucleotide sequence ID" value="NC_008701.1"/>
</dbReference>
<dbReference type="STRING" id="384616.Pisl_1473"/>
<dbReference type="HOGENOM" id="CLU_1870813_0_0_2"/>
<keyword evidence="2" id="KW-1185">Reference proteome</keyword>
<accession>A1RUJ7</accession>
<gene>
    <name evidence="1" type="ordered locus">Pisl_1473</name>
</gene>
<dbReference type="GeneID" id="4616552"/>
<proteinExistence type="predicted"/>
<dbReference type="EMBL" id="CP000504">
    <property type="protein sequence ID" value="ABL88629.1"/>
    <property type="molecule type" value="Genomic_DNA"/>
</dbReference>
<protein>
    <submittedName>
        <fullName evidence="1">Uncharacterized protein</fullName>
    </submittedName>
</protein>
<sequence>MVELVEATIVEKEPGTITIEDRVLLTYDITGVKIAKVGKGFVVAVDLSFKAKLVKPMSFVFGICAPNVPNAPNVPYKPAGFKVEKMAKATVKAGEVTIQIYVEPIAVALAEGYITPFGEPCVSISTITGWIAI</sequence>
<dbReference type="OrthoDB" id="28522at2157"/>
<name>A1RUJ7_PYRIL</name>
<evidence type="ECO:0000313" key="2">
    <source>
        <dbReference type="Proteomes" id="UP000002595"/>
    </source>
</evidence>
<dbReference type="KEGG" id="pis:Pisl_1473"/>
<organism evidence="1 2">
    <name type="scientific">Pyrobaculum islandicum (strain DSM 4184 / JCM 9189 / GEO3)</name>
    <dbReference type="NCBI Taxonomy" id="384616"/>
    <lineage>
        <taxon>Archaea</taxon>
        <taxon>Thermoproteota</taxon>
        <taxon>Thermoprotei</taxon>
        <taxon>Thermoproteales</taxon>
        <taxon>Thermoproteaceae</taxon>
        <taxon>Pyrobaculum</taxon>
    </lineage>
</organism>